<dbReference type="Proteomes" id="UP001500880">
    <property type="component" value="Unassembled WGS sequence"/>
</dbReference>
<keyword evidence="4" id="KW-1005">Bacterial flagellum biogenesis</keyword>
<dbReference type="NCBIfam" id="TIGR03824">
    <property type="entry name" value="FlgM_jcvi"/>
    <property type="match status" value="1"/>
</dbReference>
<feature type="compositionally biased region" description="Low complexity" evidence="7">
    <location>
        <begin position="12"/>
        <end position="30"/>
    </location>
</feature>
<feature type="region of interest" description="Disordered" evidence="7">
    <location>
        <begin position="1"/>
        <end position="33"/>
    </location>
</feature>
<comment type="caution">
    <text evidence="9">The sequence shown here is derived from an EMBL/GenBank/DDBJ whole genome shotgun (WGS) entry which is preliminary data.</text>
</comment>
<keyword evidence="10" id="KW-1185">Reference proteome</keyword>
<dbReference type="RefSeq" id="WP_343837804.1">
    <property type="nucleotide sequence ID" value="NZ_BAAADO010000002.1"/>
</dbReference>
<protein>
    <recommendedName>
        <fullName evidence="2">Negative regulator of flagellin synthesis</fullName>
    </recommendedName>
</protein>
<evidence type="ECO:0000256" key="5">
    <source>
        <dbReference type="ARBA" id="ARBA00023015"/>
    </source>
</evidence>
<evidence type="ECO:0000313" key="9">
    <source>
        <dbReference type="EMBL" id="GAA0484870.1"/>
    </source>
</evidence>
<dbReference type="Pfam" id="PF04316">
    <property type="entry name" value="FlgM"/>
    <property type="match status" value="1"/>
</dbReference>
<keyword evidence="6" id="KW-0804">Transcription</keyword>
<organism evidence="9 10">
    <name type="scientific">Salinibacillus aidingensis</name>
    <dbReference type="NCBI Taxonomy" id="237684"/>
    <lineage>
        <taxon>Bacteria</taxon>
        <taxon>Bacillati</taxon>
        <taxon>Bacillota</taxon>
        <taxon>Bacilli</taxon>
        <taxon>Bacillales</taxon>
        <taxon>Bacillaceae</taxon>
        <taxon>Salinibacillus</taxon>
    </lineage>
</organism>
<evidence type="ECO:0000256" key="6">
    <source>
        <dbReference type="ARBA" id="ARBA00023163"/>
    </source>
</evidence>
<dbReference type="InterPro" id="IPR035890">
    <property type="entry name" value="Anti-sigma-28_factor_FlgM_sf"/>
</dbReference>
<sequence>MKINGSNSTHLNPYQKQYQKQQQATNQAKPAADKLEISSQAQNMLKGNEVKEARQKQVQQIKHDVQTGNYKINYQETAQKMIDFWTNRG</sequence>
<reference evidence="9 10" key="1">
    <citation type="journal article" date="2019" name="Int. J. Syst. Evol. Microbiol.">
        <title>The Global Catalogue of Microorganisms (GCM) 10K type strain sequencing project: providing services to taxonomists for standard genome sequencing and annotation.</title>
        <authorList>
            <consortium name="The Broad Institute Genomics Platform"/>
            <consortium name="The Broad Institute Genome Sequencing Center for Infectious Disease"/>
            <person name="Wu L."/>
            <person name="Ma J."/>
        </authorList>
    </citation>
    <scope>NUCLEOTIDE SEQUENCE [LARGE SCALE GENOMIC DNA]</scope>
    <source>
        <strain evidence="9 10">JCM 12389</strain>
    </source>
</reference>
<proteinExistence type="inferred from homology"/>
<name>A0ABN1AW52_9BACI</name>
<comment type="similarity">
    <text evidence="1">Belongs to the FlgM family.</text>
</comment>
<evidence type="ECO:0000313" key="10">
    <source>
        <dbReference type="Proteomes" id="UP001500880"/>
    </source>
</evidence>
<evidence type="ECO:0000256" key="7">
    <source>
        <dbReference type="SAM" id="MobiDB-lite"/>
    </source>
</evidence>
<evidence type="ECO:0000256" key="3">
    <source>
        <dbReference type="ARBA" id="ARBA00022491"/>
    </source>
</evidence>
<evidence type="ECO:0000256" key="4">
    <source>
        <dbReference type="ARBA" id="ARBA00022795"/>
    </source>
</evidence>
<feature type="domain" description="Anti-sigma-28 factor FlgM C-terminal" evidence="8">
    <location>
        <begin position="33"/>
        <end position="83"/>
    </location>
</feature>
<dbReference type="InterPro" id="IPR031316">
    <property type="entry name" value="FlgM_C"/>
</dbReference>
<evidence type="ECO:0000259" key="8">
    <source>
        <dbReference type="Pfam" id="PF04316"/>
    </source>
</evidence>
<evidence type="ECO:0000256" key="1">
    <source>
        <dbReference type="ARBA" id="ARBA00005322"/>
    </source>
</evidence>
<accession>A0ABN1AW52</accession>
<dbReference type="EMBL" id="BAAADO010000002">
    <property type="protein sequence ID" value="GAA0484870.1"/>
    <property type="molecule type" value="Genomic_DNA"/>
</dbReference>
<gene>
    <name evidence="9" type="ORF">GCM10008986_07630</name>
</gene>
<keyword evidence="3" id="KW-0678">Repressor</keyword>
<dbReference type="InterPro" id="IPR007412">
    <property type="entry name" value="FlgM"/>
</dbReference>
<dbReference type="SUPFAM" id="SSF101498">
    <property type="entry name" value="Anti-sigma factor FlgM"/>
    <property type="match status" value="1"/>
</dbReference>
<feature type="compositionally biased region" description="Polar residues" evidence="7">
    <location>
        <begin position="1"/>
        <end position="11"/>
    </location>
</feature>
<keyword evidence="5" id="KW-0805">Transcription regulation</keyword>
<evidence type="ECO:0000256" key="2">
    <source>
        <dbReference type="ARBA" id="ARBA00017823"/>
    </source>
</evidence>